<dbReference type="EMBL" id="KV700096">
    <property type="protein sequence ID" value="OCF54042.1"/>
    <property type="molecule type" value="Genomic_DNA"/>
</dbReference>
<keyword evidence="2" id="KW-1185">Reference proteome</keyword>
<name>A0A1B9IEQ1_9TREE</name>
<dbReference type="Proteomes" id="UP000092583">
    <property type="component" value="Unassembled WGS sequence"/>
</dbReference>
<evidence type="ECO:0000313" key="2">
    <source>
        <dbReference type="Proteomes" id="UP000092583"/>
    </source>
</evidence>
<organism evidence="1 2">
    <name type="scientific">Kwoniella mangroviensis CBS 10435</name>
    <dbReference type="NCBI Taxonomy" id="1331196"/>
    <lineage>
        <taxon>Eukaryota</taxon>
        <taxon>Fungi</taxon>
        <taxon>Dikarya</taxon>
        <taxon>Basidiomycota</taxon>
        <taxon>Agaricomycotina</taxon>
        <taxon>Tremellomycetes</taxon>
        <taxon>Tremellales</taxon>
        <taxon>Cryptococcaceae</taxon>
        <taxon>Kwoniella</taxon>
    </lineage>
</organism>
<proteinExistence type="predicted"/>
<reference evidence="2" key="2">
    <citation type="submission" date="2013-12" db="EMBL/GenBank/DDBJ databases">
        <title>Evolution of pathogenesis and genome organization in the Tremellales.</title>
        <authorList>
            <person name="Cuomo C."/>
            <person name="Litvintseva A."/>
            <person name="Heitman J."/>
            <person name="Chen Y."/>
            <person name="Sun S."/>
            <person name="Springer D."/>
            <person name="Dromer F."/>
            <person name="Young S."/>
            <person name="Zeng Q."/>
            <person name="Chapman S."/>
            <person name="Gujja S."/>
            <person name="Saif S."/>
            <person name="Birren B."/>
        </authorList>
    </citation>
    <scope>NUCLEOTIDE SEQUENCE [LARGE SCALE GENOMIC DNA]</scope>
    <source>
        <strain evidence="2">CBS 10435</strain>
    </source>
</reference>
<reference evidence="1 2" key="1">
    <citation type="submission" date="2013-07" db="EMBL/GenBank/DDBJ databases">
        <title>The Genome Sequence of Kwoniella mangroviensis CBS10435.</title>
        <authorList>
            <consortium name="The Broad Institute Genome Sequencing Platform"/>
            <person name="Cuomo C."/>
            <person name="Litvintseva A."/>
            <person name="Chen Y."/>
            <person name="Heitman J."/>
            <person name="Sun S."/>
            <person name="Springer D."/>
            <person name="Dromer F."/>
            <person name="Young S.K."/>
            <person name="Zeng Q."/>
            <person name="Gargeya S."/>
            <person name="Fitzgerald M."/>
            <person name="Abouelleil A."/>
            <person name="Alvarado L."/>
            <person name="Berlin A.M."/>
            <person name="Chapman S.B."/>
            <person name="Dewar J."/>
            <person name="Goldberg J."/>
            <person name="Griggs A."/>
            <person name="Gujja S."/>
            <person name="Hansen M."/>
            <person name="Howarth C."/>
            <person name="Imamovic A."/>
            <person name="Larimer J."/>
            <person name="McCowan C."/>
            <person name="Murphy C."/>
            <person name="Pearson M."/>
            <person name="Priest M."/>
            <person name="Roberts A."/>
            <person name="Saif S."/>
            <person name="Shea T."/>
            <person name="Sykes S."/>
            <person name="Wortman J."/>
            <person name="Nusbaum C."/>
            <person name="Birren B."/>
        </authorList>
    </citation>
    <scope>NUCLEOTIDE SEQUENCE [LARGE SCALE GENOMIC DNA]</scope>
    <source>
        <strain evidence="1 2">CBS 10435</strain>
    </source>
</reference>
<dbReference type="AlphaFoldDB" id="A0A1B9IEQ1"/>
<protein>
    <submittedName>
        <fullName evidence="1">Uncharacterized protein</fullName>
    </submittedName>
</protein>
<gene>
    <name evidence="1" type="ORF">L486_08482</name>
</gene>
<sequence length="377" mass="43732">MSMTTLPPSLPDDILQHILALIRSDPSPPPSLLNVPCRTSKSLYREFIPILYNHLDLSSQKTLEREDRSSVLTQLTNRDDLDVLSSNFDIDIEQRKLHLLSHTTSLKIHDIPSLKTLSKVLSIYQHTDEVARSDNPRSQIFPNLQSLEFTSDCIYEFCVQTQSSSSKYHDILWPLVTGLKPNTIIFNSPIWSSHPTIQRFLENADEKLLENAGFGIVVHGDFPEEIVSIQYGMFNLLDDIWWYFPLERVVVNGVVGMEMLPSTRPGGCGLEYEPLKKYEIHYATRQDLDKIDCLKDEGAMEVLKESRKMRLKIRLEDYHEEEYEMREDGEENRFWTEFEIERYGIGRKGEVSVRVGLGDVLEDEEQMRNLEKMVRFT</sequence>
<accession>A0A1B9IEQ1</accession>
<evidence type="ECO:0000313" key="1">
    <source>
        <dbReference type="EMBL" id="OCF54042.1"/>
    </source>
</evidence>